<keyword evidence="1" id="KW-0472">Membrane</keyword>
<organism evidence="2 3">
    <name type="scientific">Porites lobata</name>
    <dbReference type="NCBI Taxonomy" id="104759"/>
    <lineage>
        <taxon>Eukaryota</taxon>
        <taxon>Metazoa</taxon>
        <taxon>Cnidaria</taxon>
        <taxon>Anthozoa</taxon>
        <taxon>Hexacorallia</taxon>
        <taxon>Scleractinia</taxon>
        <taxon>Fungiina</taxon>
        <taxon>Poritidae</taxon>
        <taxon>Porites</taxon>
    </lineage>
</organism>
<keyword evidence="1" id="KW-1133">Transmembrane helix</keyword>
<keyword evidence="3" id="KW-1185">Reference proteome</keyword>
<reference evidence="2 3" key="1">
    <citation type="submission" date="2022-05" db="EMBL/GenBank/DDBJ databases">
        <authorList>
            <consortium name="Genoscope - CEA"/>
            <person name="William W."/>
        </authorList>
    </citation>
    <scope>NUCLEOTIDE SEQUENCE [LARGE SCALE GENOMIC DNA]</scope>
</reference>
<name>A0ABN8PXC8_9CNID</name>
<comment type="caution">
    <text evidence="2">The sequence shown here is derived from an EMBL/GenBank/DDBJ whole genome shotgun (WGS) entry which is preliminary data.</text>
</comment>
<evidence type="ECO:0000313" key="3">
    <source>
        <dbReference type="Proteomes" id="UP001159405"/>
    </source>
</evidence>
<dbReference type="EMBL" id="CALNXK010000088">
    <property type="protein sequence ID" value="CAH3150125.1"/>
    <property type="molecule type" value="Genomic_DNA"/>
</dbReference>
<feature type="transmembrane region" description="Helical" evidence="1">
    <location>
        <begin position="74"/>
        <end position="92"/>
    </location>
</feature>
<accession>A0ABN8PXC8</accession>
<protein>
    <submittedName>
        <fullName evidence="2">Uncharacterized protein</fullName>
    </submittedName>
</protein>
<keyword evidence="1" id="KW-0812">Transmembrane</keyword>
<sequence length="224" mass="25988">MFLYAVRVIVCFKQRSLTSKCDPNAGFQHSADYEFVWLTTRSLHTIVVLTVLEEICDFPGFKTIFRKLKVLPEFWTLVCLLLMAMCRCAMLLTISGQALSHIIIAYVFCNILRVTIVGILNFTELETIMHSYPIYVFIFSKLTLGTFFLENLLSFVVSLLQFAEDVEDFTQEEMKTSVDAQVIYCFLHKFATTYFNMKIASFFWQKLFNDDVNLLSSHPRCHAK</sequence>
<gene>
    <name evidence="2" type="ORF">PLOB_00047271</name>
</gene>
<dbReference type="Proteomes" id="UP001159405">
    <property type="component" value="Unassembled WGS sequence"/>
</dbReference>
<feature type="transmembrane region" description="Helical" evidence="1">
    <location>
        <begin position="98"/>
        <end position="122"/>
    </location>
</feature>
<evidence type="ECO:0000313" key="2">
    <source>
        <dbReference type="EMBL" id="CAH3150125.1"/>
    </source>
</evidence>
<proteinExistence type="predicted"/>
<feature type="transmembrane region" description="Helical" evidence="1">
    <location>
        <begin position="134"/>
        <end position="160"/>
    </location>
</feature>
<evidence type="ECO:0000256" key="1">
    <source>
        <dbReference type="SAM" id="Phobius"/>
    </source>
</evidence>